<dbReference type="SUPFAM" id="SSF56112">
    <property type="entry name" value="Protein kinase-like (PK-like)"/>
    <property type="match status" value="1"/>
</dbReference>
<dbReference type="CDD" id="cd14014">
    <property type="entry name" value="STKc_PknB_like"/>
    <property type="match status" value="1"/>
</dbReference>
<evidence type="ECO:0000259" key="14">
    <source>
        <dbReference type="PROSITE" id="PS51178"/>
    </source>
</evidence>
<dbReference type="InterPro" id="IPR017441">
    <property type="entry name" value="Protein_kinase_ATP_BS"/>
</dbReference>
<name>A0ABT7YLE7_9ACTN</name>
<dbReference type="PROSITE" id="PS00108">
    <property type="entry name" value="PROTEIN_KINASE_ST"/>
    <property type="match status" value="1"/>
</dbReference>
<evidence type="ECO:0000256" key="10">
    <source>
        <dbReference type="PROSITE-ProRule" id="PRU10141"/>
    </source>
</evidence>
<dbReference type="PANTHER" id="PTHR43289:SF6">
    <property type="entry name" value="SERINE_THREONINE-PROTEIN KINASE NEKL-3"/>
    <property type="match status" value="1"/>
</dbReference>
<dbReference type="InterPro" id="IPR008271">
    <property type="entry name" value="Ser/Thr_kinase_AS"/>
</dbReference>
<reference evidence="15" key="1">
    <citation type="submission" date="2023-06" db="EMBL/GenBank/DDBJ databases">
        <title>Gycomyces niveus sp.nov., a novel actinomycete isolated from soil in Shouguang.</title>
        <authorList>
            <person name="Yang X."/>
            <person name="Zhao J."/>
        </authorList>
    </citation>
    <scope>NUCLEOTIDE SEQUENCE</scope>
    <source>
        <strain evidence="15">NEAU C2</strain>
    </source>
</reference>
<keyword evidence="12" id="KW-0472">Membrane</keyword>
<dbReference type="PROSITE" id="PS00107">
    <property type="entry name" value="PROTEIN_KINASE_ATP"/>
    <property type="match status" value="1"/>
</dbReference>
<comment type="catalytic activity">
    <reaction evidence="9">
        <text>L-seryl-[protein] + ATP = O-phospho-L-seryl-[protein] + ADP + H(+)</text>
        <dbReference type="Rhea" id="RHEA:17989"/>
        <dbReference type="Rhea" id="RHEA-COMP:9863"/>
        <dbReference type="Rhea" id="RHEA-COMP:11604"/>
        <dbReference type="ChEBI" id="CHEBI:15378"/>
        <dbReference type="ChEBI" id="CHEBI:29999"/>
        <dbReference type="ChEBI" id="CHEBI:30616"/>
        <dbReference type="ChEBI" id="CHEBI:83421"/>
        <dbReference type="ChEBI" id="CHEBI:456216"/>
        <dbReference type="EC" id="2.7.11.1"/>
    </reaction>
</comment>
<organism evidence="15 16">
    <name type="scientific">Glycomyces tritici</name>
    <dbReference type="NCBI Taxonomy" id="2665176"/>
    <lineage>
        <taxon>Bacteria</taxon>
        <taxon>Bacillati</taxon>
        <taxon>Actinomycetota</taxon>
        <taxon>Actinomycetes</taxon>
        <taxon>Glycomycetales</taxon>
        <taxon>Glycomycetaceae</taxon>
        <taxon>Glycomyces</taxon>
    </lineage>
</organism>
<dbReference type="RefSeq" id="WP_289955905.1">
    <property type="nucleotide sequence ID" value="NZ_JAUEMJ010000002.1"/>
</dbReference>
<evidence type="ECO:0000256" key="3">
    <source>
        <dbReference type="ARBA" id="ARBA00022679"/>
    </source>
</evidence>
<accession>A0ABT7YLE7</accession>
<feature type="domain" description="Protein kinase" evidence="13">
    <location>
        <begin position="10"/>
        <end position="272"/>
    </location>
</feature>
<evidence type="ECO:0000313" key="15">
    <source>
        <dbReference type="EMBL" id="MDN3239269.1"/>
    </source>
</evidence>
<feature type="region of interest" description="Disordered" evidence="11">
    <location>
        <begin position="334"/>
        <end position="422"/>
    </location>
</feature>
<evidence type="ECO:0000256" key="7">
    <source>
        <dbReference type="ARBA" id="ARBA00022840"/>
    </source>
</evidence>
<feature type="compositionally biased region" description="Low complexity" evidence="11">
    <location>
        <begin position="341"/>
        <end position="371"/>
    </location>
</feature>
<feature type="compositionally biased region" description="Polar residues" evidence="11">
    <location>
        <begin position="393"/>
        <end position="405"/>
    </location>
</feature>
<evidence type="ECO:0000256" key="11">
    <source>
        <dbReference type="SAM" id="MobiDB-lite"/>
    </source>
</evidence>
<dbReference type="InterPro" id="IPR000719">
    <property type="entry name" value="Prot_kinase_dom"/>
</dbReference>
<evidence type="ECO:0000256" key="4">
    <source>
        <dbReference type="ARBA" id="ARBA00022737"/>
    </source>
</evidence>
<dbReference type="Gene3D" id="3.30.200.20">
    <property type="entry name" value="Phosphorylase Kinase, domain 1"/>
    <property type="match status" value="1"/>
</dbReference>
<evidence type="ECO:0000256" key="9">
    <source>
        <dbReference type="ARBA" id="ARBA00048679"/>
    </source>
</evidence>
<keyword evidence="5 10" id="KW-0547">Nucleotide-binding</keyword>
<evidence type="ECO:0000313" key="16">
    <source>
        <dbReference type="Proteomes" id="UP001171902"/>
    </source>
</evidence>
<sequence>MVDTLFAGRYLLDRPLGAGGMGEVWHAHDQVLKRDVAVKILYERGHEAPALARARFLREAQALAQLKSPGVVAVHDHGEAEYRGGTVAFLVMELVEGRSLSGLLDTEERLPPDRTMLIVAAVADALAAAHKAGIIHRDIKPANIVTTTDGSVKLVDFGIAQVEGATTLTDSGVSLGTLLNASPEQVGFADVVPASDIYSLGTVAYECLTGRPVFTYPDAKSMVVAHMTAAPPPLGDGIPLAVEQVVLQALEKAPEDRWPSAEAFAQACREALNADTTAVVRHIDPTPAAATAAPAAPAARQGMWSWRIGMVTAMVVAMLLLTGLFAWSPWSKDQGPQANDGATTGEATTGAAASGEESAATSAAATTPAESDPVESEDGGHESTEGGGGADQAEQTQGDSETEGSSGEDAPTSGTMPNVLGMSTEGAKSTLAEAGFDNVVGEIAGYWDPSHCEVLEQDPAGNGTADFDTRIVLTYMVQGEDDCGL</sequence>
<feature type="transmembrane region" description="Helical" evidence="12">
    <location>
        <begin position="304"/>
        <end position="327"/>
    </location>
</feature>
<keyword evidence="12" id="KW-1133">Transmembrane helix</keyword>
<dbReference type="InterPro" id="IPR005543">
    <property type="entry name" value="PASTA_dom"/>
</dbReference>
<dbReference type="EC" id="2.7.11.1" evidence="1"/>
<protein>
    <recommendedName>
        <fullName evidence="1">non-specific serine/threonine protein kinase</fullName>
        <ecNumber evidence="1">2.7.11.1</ecNumber>
    </recommendedName>
</protein>
<dbReference type="EMBL" id="JAUEMJ010000002">
    <property type="protein sequence ID" value="MDN3239269.1"/>
    <property type="molecule type" value="Genomic_DNA"/>
</dbReference>
<gene>
    <name evidence="15" type="ORF">QWI33_06010</name>
</gene>
<dbReference type="PANTHER" id="PTHR43289">
    <property type="entry name" value="MITOGEN-ACTIVATED PROTEIN KINASE KINASE KINASE 20-RELATED"/>
    <property type="match status" value="1"/>
</dbReference>
<comment type="caution">
    <text evidence="15">The sequence shown here is derived from an EMBL/GenBank/DDBJ whole genome shotgun (WGS) entry which is preliminary data.</text>
</comment>
<evidence type="ECO:0000259" key="13">
    <source>
        <dbReference type="PROSITE" id="PS50011"/>
    </source>
</evidence>
<dbReference type="CDD" id="cd06577">
    <property type="entry name" value="PASTA_pknB"/>
    <property type="match status" value="1"/>
</dbReference>
<evidence type="ECO:0000256" key="6">
    <source>
        <dbReference type="ARBA" id="ARBA00022777"/>
    </source>
</evidence>
<keyword evidence="6 15" id="KW-0418">Kinase</keyword>
<evidence type="ECO:0000256" key="8">
    <source>
        <dbReference type="ARBA" id="ARBA00047899"/>
    </source>
</evidence>
<evidence type="ECO:0000256" key="2">
    <source>
        <dbReference type="ARBA" id="ARBA00022527"/>
    </source>
</evidence>
<dbReference type="Proteomes" id="UP001171902">
    <property type="component" value="Unassembled WGS sequence"/>
</dbReference>
<keyword evidence="16" id="KW-1185">Reference proteome</keyword>
<evidence type="ECO:0000256" key="5">
    <source>
        <dbReference type="ARBA" id="ARBA00022741"/>
    </source>
</evidence>
<feature type="binding site" evidence="10">
    <location>
        <position position="39"/>
    </location>
    <ligand>
        <name>ATP</name>
        <dbReference type="ChEBI" id="CHEBI:30616"/>
    </ligand>
</feature>
<keyword evidence="4" id="KW-0677">Repeat</keyword>
<evidence type="ECO:0000256" key="12">
    <source>
        <dbReference type="SAM" id="Phobius"/>
    </source>
</evidence>
<evidence type="ECO:0000256" key="1">
    <source>
        <dbReference type="ARBA" id="ARBA00012513"/>
    </source>
</evidence>
<feature type="domain" description="PASTA" evidence="14">
    <location>
        <begin position="410"/>
        <end position="477"/>
    </location>
</feature>
<dbReference type="GO" id="GO:0004674">
    <property type="term" value="F:protein serine/threonine kinase activity"/>
    <property type="evidence" value="ECO:0007669"/>
    <property type="project" value="UniProtKB-KW"/>
</dbReference>
<dbReference type="SMART" id="SM00220">
    <property type="entry name" value="S_TKc"/>
    <property type="match status" value="1"/>
</dbReference>
<dbReference type="PROSITE" id="PS50011">
    <property type="entry name" value="PROTEIN_KINASE_DOM"/>
    <property type="match status" value="1"/>
</dbReference>
<dbReference type="Gene3D" id="1.10.510.10">
    <property type="entry name" value="Transferase(Phosphotransferase) domain 1"/>
    <property type="match status" value="1"/>
</dbReference>
<dbReference type="PROSITE" id="PS51178">
    <property type="entry name" value="PASTA"/>
    <property type="match status" value="1"/>
</dbReference>
<dbReference type="Gene3D" id="3.30.10.20">
    <property type="match status" value="1"/>
</dbReference>
<keyword evidence="2 15" id="KW-0723">Serine/threonine-protein kinase</keyword>
<keyword evidence="3" id="KW-0808">Transferase</keyword>
<keyword evidence="12" id="KW-0812">Transmembrane</keyword>
<dbReference type="InterPro" id="IPR011009">
    <property type="entry name" value="Kinase-like_dom_sf"/>
</dbReference>
<proteinExistence type="predicted"/>
<comment type="catalytic activity">
    <reaction evidence="8">
        <text>L-threonyl-[protein] + ATP = O-phospho-L-threonyl-[protein] + ADP + H(+)</text>
        <dbReference type="Rhea" id="RHEA:46608"/>
        <dbReference type="Rhea" id="RHEA-COMP:11060"/>
        <dbReference type="Rhea" id="RHEA-COMP:11605"/>
        <dbReference type="ChEBI" id="CHEBI:15378"/>
        <dbReference type="ChEBI" id="CHEBI:30013"/>
        <dbReference type="ChEBI" id="CHEBI:30616"/>
        <dbReference type="ChEBI" id="CHEBI:61977"/>
        <dbReference type="ChEBI" id="CHEBI:456216"/>
        <dbReference type="EC" id="2.7.11.1"/>
    </reaction>
</comment>
<dbReference type="Pfam" id="PF00069">
    <property type="entry name" value="Pkinase"/>
    <property type="match status" value="1"/>
</dbReference>
<keyword evidence="7 10" id="KW-0067">ATP-binding</keyword>